<name>A0A1J6I2P5_9HYPH</name>
<evidence type="ECO:0000313" key="4">
    <source>
        <dbReference type="EMBL" id="OIS92062.1"/>
    </source>
</evidence>
<evidence type="ECO:0000256" key="2">
    <source>
        <dbReference type="ARBA" id="ARBA00023002"/>
    </source>
</evidence>
<dbReference type="Pfam" id="PF01613">
    <property type="entry name" value="Flavin_Reduct"/>
    <property type="match status" value="1"/>
</dbReference>
<dbReference type="PANTHER" id="PTHR30466:SF11">
    <property type="entry name" value="FLAVIN-DEPENDENT MONOOXYGENASE, REDUCTASE SUBUNIT HSAB"/>
    <property type="match status" value="1"/>
</dbReference>
<dbReference type="OrthoDB" id="9792858at2"/>
<accession>A0A1J6I2P5</accession>
<sequence>MAFSKRLNSAELDLIPGTATADELKAAMRQLAAGISVLTAGTGDARTGATVTSAIVLSVEPPTIIVNINLTASVWPTINAECRFCLNILSSEQQVVADRFAGRNGERGATRYEGADWYTLGSGIALKGALASIDCQVEEIIPRHTHAIVIARAIKIVTTGGTPLIYYNQNYVTIDGSGKTSS</sequence>
<dbReference type="SUPFAM" id="SSF50475">
    <property type="entry name" value="FMN-binding split barrel"/>
    <property type="match status" value="1"/>
</dbReference>
<evidence type="ECO:0000259" key="3">
    <source>
        <dbReference type="SMART" id="SM00903"/>
    </source>
</evidence>
<dbReference type="GO" id="GO:0042602">
    <property type="term" value="F:riboflavin reductase (NADPH) activity"/>
    <property type="evidence" value="ECO:0007669"/>
    <property type="project" value="TreeGrafter"/>
</dbReference>
<organism evidence="4 5">
    <name type="scientific">Brucella cytisi</name>
    <dbReference type="NCBI Taxonomy" id="407152"/>
    <lineage>
        <taxon>Bacteria</taxon>
        <taxon>Pseudomonadati</taxon>
        <taxon>Pseudomonadota</taxon>
        <taxon>Alphaproteobacteria</taxon>
        <taxon>Hyphomicrobiales</taxon>
        <taxon>Brucellaceae</taxon>
        <taxon>Brucella/Ochrobactrum group</taxon>
        <taxon>Brucella</taxon>
    </lineage>
</organism>
<gene>
    <name evidence="4" type="ORF">BLA27_18310</name>
</gene>
<dbReference type="SMART" id="SM00903">
    <property type="entry name" value="Flavin_Reduct"/>
    <property type="match status" value="1"/>
</dbReference>
<dbReference type="InterPro" id="IPR002563">
    <property type="entry name" value="Flavin_Rdtase-like_dom"/>
</dbReference>
<keyword evidence="2" id="KW-0560">Oxidoreductase</keyword>
<dbReference type="GO" id="GO:0010181">
    <property type="term" value="F:FMN binding"/>
    <property type="evidence" value="ECO:0007669"/>
    <property type="project" value="InterPro"/>
</dbReference>
<evidence type="ECO:0000313" key="5">
    <source>
        <dbReference type="Proteomes" id="UP000182985"/>
    </source>
</evidence>
<dbReference type="PANTHER" id="PTHR30466">
    <property type="entry name" value="FLAVIN REDUCTASE"/>
    <property type="match status" value="1"/>
</dbReference>
<dbReference type="Proteomes" id="UP000182985">
    <property type="component" value="Unassembled WGS sequence"/>
</dbReference>
<reference evidence="4 5" key="1">
    <citation type="submission" date="2016-10" db="EMBL/GenBank/DDBJ databases">
        <title>The Draft Genome Sequence of the Potato Rhizosphere Bacteria Ochrobactrum sp. IPA7.2.</title>
        <authorList>
            <person name="Gogoleva N.E."/>
            <person name="Khlopko Y.A."/>
            <person name="Burygin G.L."/>
            <person name="Plotnikov A.O."/>
        </authorList>
    </citation>
    <scope>NUCLEOTIDE SEQUENCE [LARGE SCALE GENOMIC DNA]</scope>
    <source>
        <strain evidence="4 5">IPA7.2</strain>
    </source>
</reference>
<proteinExistence type="inferred from homology"/>
<comment type="caution">
    <text evidence="4">The sequence shown here is derived from an EMBL/GenBank/DDBJ whole genome shotgun (WGS) entry which is preliminary data.</text>
</comment>
<evidence type="ECO:0000256" key="1">
    <source>
        <dbReference type="ARBA" id="ARBA00008898"/>
    </source>
</evidence>
<dbReference type="AlphaFoldDB" id="A0A1J6I2P5"/>
<protein>
    <submittedName>
        <fullName evidence="4">Flavin reductase</fullName>
    </submittedName>
</protein>
<feature type="domain" description="Flavin reductase like" evidence="3">
    <location>
        <begin position="28"/>
        <end position="173"/>
    </location>
</feature>
<dbReference type="RefSeq" id="WP_071632965.1">
    <property type="nucleotide sequence ID" value="NZ_MOEC01000020.1"/>
</dbReference>
<dbReference type="Gene3D" id="2.30.110.10">
    <property type="entry name" value="Electron Transport, Fmn-binding Protein, Chain A"/>
    <property type="match status" value="1"/>
</dbReference>
<comment type="similarity">
    <text evidence="1">Belongs to the non-flavoprotein flavin reductase family.</text>
</comment>
<dbReference type="EMBL" id="MOEC01000020">
    <property type="protein sequence ID" value="OIS92062.1"/>
    <property type="molecule type" value="Genomic_DNA"/>
</dbReference>
<keyword evidence="5" id="KW-1185">Reference proteome</keyword>
<dbReference type="InterPro" id="IPR012349">
    <property type="entry name" value="Split_barrel_FMN-bd"/>
</dbReference>
<dbReference type="InterPro" id="IPR050268">
    <property type="entry name" value="NADH-dep_flavin_reductase"/>
</dbReference>